<evidence type="ECO:0008006" key="4">
    <source>
        <dbReference type="Google" id="ProtNLM"/>
    </source>
</evidence>
<evidence type="ECO:0000313" key="2">
    <source>
        <dbReference type="EMBL" id="PAU95286.1"/>
    </source>
</evidence>
<comment type="caution">
    <text evidence="2">The sequence shown here is derived from an EMBL/GenBank/DDBJ whole genome shotgun (WGS) entry which is preliminary data.</text>
</comment>
<dbReference type="PANTHER" id="PTHR34094:SF1">
    <property type="entry name" value="PROTEIN FAM185A"/>
    <property type="match status" value="1"/>
</dbReference>
<feature type="compositionally biased region" description="Polar residues" evidence="1">
    <location>
        <begin position="311"/>
        <end position="323"/>
    </location>
</feature>
<proteinExistence type="predicted"/>
<name>A0A2A2GC59_9BACT</name>
<sequence>MTARNVYLTKVLLALTFSLILTLLLVSTSVALVNSGSLDQDDPYRTEEFNINTPGELQVRTSGGHITVEGSNSNSVRVEMYVRKDGKNLSPSDINLDEWEIDISKSRNSVKAIAKYKKNNNWSSWNNDRPSVSFVVLAPKEMSTDLRTSGGHIEAQNLEGTQTIATSGGHLNLKNLTGTIDARTSGGHIDLSNLEGDLNVRTSGGHISANIIAGTLQAKTSGGHIKLSDVNGSVKASTSGGSITATLNAIDQFVDLKTSGGNVDITIPKNIGVDLHLKGSFVRGKFNNFSGEMENDEVDGNLNGGGPKVSARTSGGTVSLSFN</sequence>
<dbReference type="Proteomes" id="UP000218831">
    <property type="component" value="Unassembled WGS sequence"/>
</dbReference>
<dbReference type="AlphaFoldDB" id="A0A2A2GC59"/>
<feature type="region of interest" description="Disordered" evidence="1">
    <location>
        <begin position="303"/>
        <end position="323"/>
    </location>
</feature>
<gene>
    <name evidence="2" type="ORF">CK503_03570</name>
</gene>
<keyword evidence="3" id="KW-1185">Reference proteome</keyword>
<reference evidence="2 3" key="1">
    <citation type="submission" date="2017-08" db="EMBL/GenBank/DDBJ databases">
        <title>Aliifodinibius alkalisoli sp. nov., isolated from saline alkaline soil.</title>
        <authorList>
            <person name="Liu D."/>
            <person name="Zhang G."/>
        </authorList>
    </citation>
    <scope>NUCLEOTIDE SEQUENCE [LARGE SCALE GENOMIC DNA]</scope>
    <source>
        <strain evidence="2 3">WN023</strain>
    </source>
</reference>
<dbReference type="EMBL" id="NSKE01000002">
    <property type="protein sequence ID" value="PAU95286.1"/>
    <property type="molecule type" value="Genomic_DNA"/>
</dbReference>
<accession>A0A2A2GC59</accession>
<evidence type="ECO:0000313" key="3">
    <source>
        <dbReference type="Proteomes" id="UP000218831"/>
    </source>
</evidence>
<organism evidence="2 3">
    <name type="scientific">Fodinibius salipaludis</name>
    <dbReference type="NCBI Taxonomy" id="2032627"/>
    <lineage>
        <taxon>Bacteria</taxon>
        <taxon>Pseudomonadati</taxon>
        <taxon>Balneolota</taxon>
        <taxon>Balneolia</taxon>
        <taxon>Balneolales</taxon>
        <taxon>Balneolaceae</taxon>
        <taxon>Fodinibius</taxon>
    </lineage>
</organism>
<evidence type="ECO:0000256" key="1">
    <source>
        <dbReference type="SAM" id="MobiDB-lite"/>
    </source>
</evidence>
<protein>
    <recommendedName>
        <fullName evidence="4">Adhesin domain-containing protein</fullName>
    </recommendedName>
</protein>
<dbReference type="PANTHER" id="PTHR34094">
    <property type="match status" value="1"/>
</dbReference>